<evidence type="ECO:0000313" key="2">
    <source>
        <dbReference type="EnsemblMetazoa" id="AMIN009403-PA"/>
    </source>
</evidence>
<proteinExistence type="predicted"/>
<keyword evidence="1" id="KW-0732">Signal</keyword>
<dbReference type="PANTHER" id="PTHR21112:SF0">
    <property type="entry name" value="CHEMOSENSORY PROTEIN A 29A-RELATED"/>
    <property type="match status" value="1"/>
</dbReference>
<dbReference type="PANTHER" id="PTHR21112">
    <property type="entry name" value="CHEMOSENSORY PROTEIN A 29A-RELATED"/>
    <property type="match status" value="1"/>
</dbReference>
<dbReference type="AlphaFoldDB" id="A0A182WGA5"/>
<dbReference type="InterPro" id="IPR010512">
    <property type="entry name" value="DUF1091"/>
</dbReference>
<feature type="chain" id="PRO_5008141425" description="Glycosyltransferase family 92 protein" evidence="1">
    <location>
        <begin position="18"/>
        <end position="488"/>
    </location>
</feature>
<organism evidence="2 3">
    <name type="scientific">Anopheles minimus</name>
    <dbReference type="NCBI Taxonomy" id="112268"/>
    <lineage>
        <taxon>Eukaryota</taxon>
        <taxon>Metazoa</taxon>
        <taxon>Ecdysozoa</taxon>
        <taxon>Arthropoda</taxon>
        <taxon>Hexapoda</taxon>
        <taxon>Insecta</taxon>
        <taxon>Pterygota</taxon>
        <taxon>Neoptera</taxon>
        <taxon>Endopterygota</taxon>
        <taxon>Diptera</taxon>
        <taxon>Nematocera</taxon>
        <taxon>Culicoidea</taxon>
        <taxon>Culicidae</taxon>
        <taxon>Anophelinae</taxon>
        <taxon>Anopheles</taxon>
    </lineage>
</organism>
<feature type="signal peptide" evidence="1">
    <location>
        <begin position="1"/>
        <end position="17"/>
    </location>
</feature>
<protein>
    <recommendedName>
        <fullName evidence="4">Glycosyltransferase family 92 protein</fullName>
    </recommendedName>
</protein>
<dbReference type="VEuPathDB" id="VectorBase:AMIN009403"/>
<sequence>MLLVLFSLALIIISLQGIQVDFERFDQLSGYNFYNSSLRVRKYNRTMVTLNGTLAVVATLNRSMVISTDFFHSSRGNQQFNHYPVKLPTQDVCDFMQNFYADYREYVEDMVNMPEEGECPIAPRTIYVTNKIFPTKAIPPFFPPGLWKVFIINSLNNVEMVRFEIIAKFDFERTEQLSGFDVFASTLRVRKYNRTTIVLNGTFASKIVLNNSYRVSTDLFHSPLGNQQFNHYPMKLPAQQLCDFMDSLRDEYGPYLTKVYNLPERGTCPIHPREVHTIDKIFPTEVIPPFLPKGLWKVYILTWLGDVEVSRFEWIVKASTDFGIEVIFESIEQLSGFDIINSTLRVRKFNATTSVLNGSLFSNVSFNNSHKSLFRKTQQVATIVFHSSLGNQQFNFYPMKLPPAPACYSRDMFYDEYKQYLTNVYNLPKKGTCPIGPREIIIIDKVFPSDAVPPFLPNGLWKVLVVVTFHDVEISRFVLICKVTGFFR</sequence>
<keyword evidence="3" id="KW-1185">Reference proteome</keyword>
<dbReference type="EnsemblMetazoa" id="AMIN009403-RA">
    <property type="protein sequence ID" value="AMIN009403-PA"/>
    <property type="gene ID" value="AMIN009403"/>
</dbReference>
<reference evidence="3" key="1">
    <citation type="submission" date="2013-03" db="EMBL/GenBank/DDBJ databases">
        <title>The Genome Sequence of Anopheles minimus MINIMUS1.</title>
        <authorList>
            <consortium name="The Broad Institute Genomics Platform"/>
            <person name="Neafsey D.E."/>
            <person name="Walton C."/>
            <person name="Walker B."/>
            <person name="Young S.K."/>
            <person name="Zeng Q."/>
            <person name="Gargeya S."/>
            <person name="Fitzgerald M."/>
            <person name="Haas B."/>
            <person name="Abouelleil A."/>
            <person name="Allen A.W."/>
            <person name="Alvarado L."/>
            <person name="Arachchi H.M."/>
            <person name="Berlin A.M."/>
            <person name="Chapman S.B."/>
            <person name="Gainer-Dewar J."/>
            <person name="Goldberg J."/>
            <person name="Griggs A."/>
            <person name="Gujja S."/>
            <person name="Hansen M."/>
            <person name="Howarth C."/>
            <person name="Imamovic A."/>
            <person name="Ireland A."/>
            <person name="Larimer J."/>
            <person name="McCowan C."/>
            <person name="Murphy C."/>
            <person name="Pearson M."/>
            <person name="Poon T.W."/>
            <person name="Priest M."/>
            <person name="Roberts A."/>
            <person name="Saif S."/>
            <person name="Shea T."/>
            <person name="Sisk P."/>
            <person name="Sykes S."/>
            <person name="Wortman J."/>
            <person name="Nusbaum C."/>
            <person name="Birren B."/>
        </authorList>
    </citation>
    <scope>NUCLEOTIDE SEQUENCE [LARGE SCALE GENOMIC DNA]</scope>
    <source>
        <strain evidence="3">MINIMUS1</strain>
    </source>
</reference>
<reference evidence="2" key="2">
    <citation type="submission" date="2020-05" db="UniProtKB">
        <authorList>
            <consortium name="EnsemblMetazoa"/>
        </authorList>
    </citation>
    <scope>IDENTIFICATION</scope>
    <source>
        <strain evidence="2">MINIMUS1</strain>
    </source>
</reference>
<dbReference type="Pfam" id="PF06477">
    <property type="entry name" value="DUF1091"/>
    <property type="match status" value="1"/>
</dbReference>
<dbReference type="Proteomes" id="UP000075920">
    <property type="component" value="Unassembled WGS sequence"/>
</dbReference>
<accession>A0A182WGA5</accession>
<name>A0A182WGA5_9DIPT</name>
<dbReference type="STRING" id="112268.A0A182WGA5"/>
<evidence type="ECO:0000256" key="1">
    <source>
        <dbReference type="SAM" id="SignalP"/>
    </source>
</evidence>
<evidence type="ECO:0008006" key="4">
    <source>
        <dbReference type="Google" id="ProtNLM"/>
    </source>
</evidence>
<evidence type="ECO:0000313" key="3">
    <source>
        <dbReference type="Proteomes" id="UP000075920"/>
    </source>
</evidence>